<evidence type="ECO:0000256" key="2">
    <source>
        <dbReference type="SAM" id="MobiDB-lite"/>
    </source>
</evidence>
<evidence type="ECO:0000313" key="4">
    <source>
        <dbReference type="Proteomes" id="UP000027581"/>
    </source>
</evidence>
<evidence type="ECO:0000313" key="3">
    <source>
        <dbReference type="EMBL" id="CDO64669.1"/>
    </source>
</evidence>
<dbReference type="AlphaFoldDB" id="A0A060RTC1"/>
<gene>
    <name evidence="3" type="ORF">PRCDC_1023200</name>
</gene>
<dbReference type="EMBL" id="HG810771">
    <property type="protein sequence ID" value="CDO64669.1"/>
    <property type="molecule type" value="Genomic_DNA"/>
</dbReference>
<keyword evidence="1" id="KW-0175">Coiled coil</keyword>
<feature type="compositionally biased region" description="Basic and acidic residues" evidence="2">
    <location>
        <begin position="545"/>
        <end position="623"/>
    </location>
</feature>
<dbReference type="Proteomes" id="UP000027581">
    <property type="component" value="Unassembled WGS sequence"/>
</dbReference>
<dbReference type="VEuPathDB" id="PlasmoDB:PRG01_1022400"/>
<keyword evidence="4" id="KW-1185">Reference proteome</keyword>
<feature type="coiled-coil region" evidence="1">
    <location>
        <begin position="625"/>
        <end position="670"/>
    </location>
</feature>
<dbReference type="VEuPathDB" id="PlasmoDB:PRCDC_1023200"/>
<feature type="region of interest" description="Disordered" evidence="2">
    <location>
        <begin position="544"/>
        <end position="623"/>
    </location>
</feature>
<reference evidence="3" key="2">
    <citation type="submission" date="2014-05" db="EMBL/GenBank/DDBJ databases">
        <title>The genome sequences of chimpanzee malaria parasites reveal the path to human adaptation.</title>
        <authorList>
            <person name="Otto T.D."/>
            <person name="Rayner J.C."/>
            <person name="Boehme U."/>
            <person name="Pain A."/>
            <person name="Spottiswoode N."/>
            <person name="Sanders M."/>
            <person name="Quail M."/>
            <person name="Ollomo B."/>
            <person name="Renaud F."/>
            <person name="Thomas A.W."/>
            <person name="Prugnolle F."/>
            <person name="Conway D.J."/>
            <person name="Newbold C."/>
            <person name="Berriman M."/>
        </authorList>
    </citation>
    <scope>NUCLEOTIDE SEQUENCE [LARGE SCALE GENOMIC DNA]</scope>
    <source>
        <strain evidence="3">CDC</strain>
    </source>
</reference>
<reference evidence="3" key="1">
    <citation type="submission" date="2014-01" db="EMBL/GenBank/DDBJ databases">
        <authorList>
            <person name="Aslett M."/>
        </authorList>
    </citation>
    <scope>NUCLEOTIDE SEQUENCE</scope>
    <source>
        <strain evidence="3">CDC</strain>
    </source>
</reference>
<proteinExistence type="predicted"/>
<protein>
    <submittedName>
        <fullName evidence="3">Uncharacterized protein</fullName>
    </submittedName>
</protein>
<name>A0A060RTC1_PLARE</name>
<dbReference type="PhylomeDB" id="A0A060RTC1"/>
<evidence type="ECO:0000256" key="1">
    <source>
        <dbReference type="SAM" id="Coils"/>
    </source>
</evidence>
<accession>A0A060RTC1</accession>
<feature type="coiled-coil region" evidence="1">
    <location>
        <begin position="48"/>
        <end position="86"/>
    </location>
</feature>
<organism evidence="3 4">
    <name type="scientific">Plasmodium reichenowi</name>
    <dbReference type="NCBI Taxonomy" id="5854"/>
    <lineage>
        <taxon>Eukaryota</taxon>
        <taxon>Sar</taxon>
        <taxon>Alveolata</taxon>
        <taxon>Apicomplexa</taxon>
        <taxon>Aconoidasida</taxon>
        <taxon>Haemosporida</taxon>
        <taxon>Plasmodiidae</taxon>
        <taxon>Plasmodium</taxon>
        <taxon>Plasmodium (Laverania)</taxon>
    </lineage>
</organism>
<feature type="region of interest" description="Disordered" evidence="2">
    <location>
        <begin position="362"/>
        <end position="387"/>
    </location>
</feature>
<sequence>MNEESICTFSSVTDDIDDDSSIRNQKILEKGGFYEEKESAKNWFAVENIKLRNKLKKLKYKYEKLQRNLNMKYQLLKNKQDNVRNENLYLEIDKVLKKRRKGKTYKNSYIQTDITFLNNRFITWDSYFEDSEIQKCSSDGDAEILKKRRLSKNINTIKFTNAFEHITKKLNINERYKKKKEKVLYHTPDGNKDYYMSIKDMNHSKNNNDNNIFNHVEEYINKRNAFIYNKNHGIYKNYGIYKNSGIYKNQFLYNFYTNDDVIYIKEITENHSNNLKDIKLKNNVHTNYNQLKGTNHHYNNNTDYQNEKINQINNSLLYNKQYHLIKSNHNVSTSENMEKDKTYTKDQHKNHFITNQVNINSDTIKNKQNKEEEEENNTKKKKKKKKKKFLNQFNRTNIHNHHNLSCDQFNIKKKKQTYKDVLLKNMKMKVNQTCKNIVKVDENYSNQINQIQCIKKVPEKIQGGNLKHSYSTFEFLKNCDKQNETNNNNSSIDNVDHQMNNTNCLTTNEILSSKNKKKGLFNNQKFFIKNMYLNQNVLQSQLRNQQEDEKYPYDDKDEKYPYDDKDEKYPYDDKDEKYPYEDKDEKYPYEDKDEKYPYDDKDKKYPYEDKDEKYPYDDKDKKYRYDDKEDQRALLTNKIKQTNNQITPHIKNIKKNKRKKASDITNMNKEDSNLNENINNTSYHNSFNIDDSDIILNENNFVFNNIDKSIEDIKNISLQYKKKAFLFYL</sequence>